<feature type="compositionally biased region" description="Basic and acidic residues" evidence="1">
    <location>
        <begin position="91"/>
        <end position="111"/>
    </location>
</feature>
<dbReference type="Proteomes" id="UP001075354">
    <property type="component" value="Chromosome 13"/>
</dbReference>
<accession>A0AAV7XDZ2</accession>
<name>A0AAV7XDZ2_9NEOP</name>
<feature type="compositionally biased region" description="Basic and acidic residues" evidence="1">
    <location>
        <begin position="7"/>
        <end position="16"/>
    </location>
</feature>
<keyword evidence="3" id="KW-1185">Reference proteome</keyword>
<dbReference type="InterPro" id="IPR005374">
    <property type="entry name" value="BBLN_eukaryota"/>
</dbReference>
<dbReference type="PANTHER" id="PTHR34344">
    <property type="entry name" value="UPF0184 PROTEIN C9ORF16"/>
    <property type="match status" value="1"/>
</dbReference>
<dbReference type="AlphaFoldDB" id="A0AAV7XDZ2"/>
<evidence type="ECO:0000256" key="1">
    <source>
        <dbReference type="SAM" id="MobiDB-lite"/>
    </source>
</evidence>
<feature type="region of interest" description="Disordered" evidence="1">
    <location>
        <begin position="89"/>
        <end position="111"/>
    </location>
</feature>
<feature type="region of interest" description="Disordered" evidence="1">
    <location>
        <begin position="1"/>
        <end position="47"/>
    </location>
</feature>
<sequence length="111" mass="12320">MADDNKDELNMTKGVDDLNLDDDNLNGAEIAEAEDLTDDPDEDDVSPEEFAALNSQMDQLNSALDVLEEQNDIIHAKLMDLLESNRAARKQFKEEQEKKGSGKPGEGVEKK</sequence>
<comment type="caution">
    <text evidence="2">The sequence shown here is derived from an EMBL/GenBank/DDBJ whole genome shotgun (WGS) entry which is preliminary data.</text>
</comment>
<organism evidence="2 3">
    <name type="scientific">Megalurothrips usitatus</name>
    <name type="common">bean blossom thrips</name>
    <dbReference type="NCBI Taxonomy" id="439358"/>
    <lineage>
        <taxon>Eukaryota</taxon>
        <taxon>Metazoa</taxon>
        <taxon>Ecdysozoa</taxon>
        <taxon>Arthropoda</taxon>
        <taxon>Hexapoda</taxon>
        <taxon>Insecta</taxon>
        <taxon>Pterygota</taxon>
        <taxon>Neoptera</taxon>
        <taxon>Paraneoptera</taxon>
        <taxon>Thysanoptera</taxon>
        <taxon>Terebrantia</taxon>
        <taxon>Thripoidea</taxon>
        <taxon>Thripidae</taxon>
        <taxon>Megalurothrips</taxon>
    </lineage>
</organism>
<evidence type="ECO:0000313" key="3">
    <source>
        <dbReference type="Proteomes" id="UP001075354"/>
    </source>
</evidence>
<dbReference type="Pfam" id="PF03670">
    <property type="entry name" value="UPF0184"/>
    <property type="match status" value="1"/>
</dbReference>
<reference evidence="2" key="1">
    <citation type="submission" date="2022-12" db="EMBL/GenBank/DDBJ databases">
        <title>Chromosome-level genome assembly of the bean flower thrips Megalurothrips usitatus.</title>
        <authorList>
            <person name="Ma L."/>
            <person name="Liu Q."/>
            <person name="Li H."/>
            <person name="Cai W."/>
        </authorList>
    </citation>
    <scope>NUCLEOTIDE SEQUENCE</scope>
    <source>
        <strain evidence="2">Cailab_2022a</strain>
    </source>
</reference>
<feature type="compositionally biased region" description="Acidic residues" evidence="1">
    <location>
        <begin position="31"/>
        <end position="47"/>
    </location>
</feature>
<dbReference type="PANTHER" id="PTHR34344:SF1">
    <property type="entry name" value="BUBLIN COILED-COIL PROTEIN"/>
    <property type="match status" value="1"/>
</dbReference>
<proteinExistence type="predicted"/>
<dbReference type="EMBL" id="JAPTSV010000013">
    <property type="protein sequence ID" value="KAJ1521685.1"/>
    <property type="molecule type" value="Genomic_DNA"/>
</dbReference>
<protein>
    <submittedName>
        <fullName evidence="2">Uncharacterized protein</fullName>
    </submittedName>
</protein>
<gene>
    <name evidence="2" type="ORF">ONE63_003328</name>
</gene>
<evidence type="ECO:0000313" key="2">
    <source>
        <dbReference type="EMBL" id="KAJ1521685.1"/>
    </source>
</evidence>